<evidence type="ECO:0000313" key="2">
    <source>
        <dbReference type="Proteomes" id="UP000253472"/>
    </source>
</evidence>
<comment type="caution">
    <text evidence="1">The sequence shown here is derived from an EMBL/GenBank/DDBJ whole genome shotgun (WGS) entry which is preliminary data.</text>
</comment>
<dbReference type="EMBL" id="QLNQ01000025">
    <property type="protein sequence ID" value="RCK62894.1"/>
    <property type="molecule type" value="Genomic_DNA"/>
</dbReference>
<protein>
    <submittedName>
        <fullName evidence="1">Uncharacterized protein</fullName>
    </submittedName>
</protein>
<dbReference type="OrthoDB" id="4022411at2759"/>
<accession>A0A367YAL8</accession>
<dbReference type="GO" id="GO:1990879">
    <property type="term" value="C:CST complex"/>
    <property type="evidence" value="ECO:0007669"/>
    <property type="project" value="InterPro"/>
</dbReference>
<dbReference type="GO" id="GO:0016233">
    <property type="term" value="P:telomere capping"/>
    <property type="evidence" value="ECO:0007669"/>
    <property type="project" value="InterPro"/>
</dbReference>
<reference evidence="1 2" key="1">
    <citation type="submission" date="2018-06" db="EMBL/GenBank/DDBJ databases">
        <title>Whole genome sequencing of Candida tropicalis (genome annotated by CSBL at Korea University).</title>
        <authorList>
            <person name="Ahn J."/>
        </authorList>
    </citation>
    <scope>NUCLEOTIDE SEQUENCE [LARGE SCALE GENOMIC DNA]</scope>
    <source>
        <strain evidence="1 2">ATCC 20962</strain>
    </source>
</reference>
<dbReference type="STRING" id="5486.A0A367YAL8"/>
<dbReference type="Gene3D" id="2.40.50.140">
    <property type="entry name" value="Nucleic acid-binding proteins"/>
    <property type="match status" value="1"/>
</dbReference>
<dbReference type="AlphaFoldDB" id="A0A367YAL8"/>
<keyword evidence="2" id="KW-1185">Reference proteome</keyword>
<dbReference type="Proteomes" id="UP000253472">
    <property type="component" value="Unassembled WGS sequence"/>
</dbReference>
<dbReference type="Pfam" id="PF12658">
    <property type="entry name" value="Ten1"/>
    <property type="match status" value="1"/>
</dbReference>
<dbReference type="GO" id="GO:0043047">
    <property type="term" value="F:single-stranded telomeric DNA binding"/>
    <property type="evidence" value="ECO:0007669"/>
    <property type="project" value="InterPro"/>
</dbReference>
<gene>
    <name evidence="1" type="ORF">Cantr_08871</name>
</gene>
<dbReference type="InterPro" id="IPR024222">
    <property type="entry name" value="Ten1_fungal"/>
</dbReference>
<evidence type="ECO:0000313" key="1">
    <source>
        <dbReference type="EMBL" id="RCK62894.1"/>
    </source>
</evidence>
<dbReference type="InterPro" id="IPR012340">
    <property type="entry name" value="NA-bd_OB-fold"/>
</dbReference>
<proteinExistence type="predicted"/>
<sequence length="123" mass="13599">MSKIILIPSSLPQEYPDASISTPQRLRILAQVRQYIIHESTIIIDKVPTVTSQQSTPVKVDIFSVLESCPSRVLVPGTIVNIDALYDGDTINPVEIYEVNGANFTPDNLQLIEDMNNAVGKFD</sequence>
<name>A0A367YAL8_9ASCO</name>
<organism evidence="1 2">
    <name type="scientific">Candida viswanathii</name>
    <dbReference type="NCBI Taxonomy" id="5486"/>
    <lineage>
        <taxon>Eukaryota</taxon>
        <taxon>Fungi</taxon>
        <taxon>Dikarya</taxon>
        <taxon>Ascomycota</taxon>
        <taxon>Saccharomycotina</taxon>
        <taxon>Pichiomycetes</taxon>
        <taxon>Debaryomycetaceae</taxon>
        <taxon>Candida/Lodderomyces clade</taxon>
        <taxon>Candida</taxon>
    </lineage>
</organism>